<comment type="similarity">
    <text evidence="2">Belongs to the Cyclase 1 superfamily.</text>
</comment>
<evidence type="ECO:0000313" key="5">
    <source>
        <dbReference type="Proteomes" id="UP001174677"/>
    </source>
</evidence>
<dbReference type="PANTHER" id="PTHR31118:SF18">
    <property type="entry name" value="KYNURENINE FORMAMIDASE-LIKE ISOFORM X1"/>
    <property type="match status" value="1"/>
</dbReference>
<dbReference type="SUPFAM" id="SSF102198">
    <property type="entry name" value="Putative cyclase"/>
    <property type="match status" value="1"/>
</dbReference>
<proteinExistence type="inferred from homology"/>
<reference evidence="4" key="1">
    <citation type="journal article" date="2023" name="Plant Biotechnol. J.">
        <title>Chromosome-level wild Hevea brasiliensis genome provides new tools for genomic-assisted breeding and valuable loci to elevate rubber yield.</title>
        <authorList>
            <person name="Cheng H."/>
            <person name="Song X."/>
            <person name="Hu Y."/>
            <person name="Wu T."/>
            <person name="Yang Q."/>
            <person name="An Z."/>
            <person name="Feng S."/>
            <person name="Deng Z."/>
            <person name="Wu W."/>
            <person name="Zeng X."/>
            <person name="Tu M."/>
            <person name="Wang X."/>
            <person name="Huang H."/>
        </authorList>
    </citation>
    <scope>NUCLEOTIDE SEQUENCE</scope>
    <source>
        <strain evidence="4">MT/VB/25A 57/8</strain>
    </source>
</reference>
<dbReference type="EMBL" id="JARPOI010000014">
    <property type="protein sequence ID" value="KAJ9159501.1"/>
    <property type="molecule type" value="Genomic_DNA"/>
</dbReference>
<comment type="subcellular location">
    <subcellularLocation>
        <location evidence="1">Secreted</location>
        <location evidence="1">Extracellular space</location>
        <location evidence="1">Extracellular matrix</location>
    </subcellularLocation>
</comment>
<keyword evidence="3" id="KW-0964">Secreted</keyword>
<accession>A0ABQ9L5R2</accession>
<evidence type="ECO:0008006" key="6">
    <source>
        <dbReference type="Google" id="ProtNLM"/>
    </source>
</evidence>
<dbReference type="InterPro" id="IPR007325">
    <property type="entry name" value="KFase/CYL"/>
</dbReference>
<evidence type="ECO:0000256" key="1">
    <source>
        <dbReference type="ARBA" id="ARBA00004498"/>
    </source>
</evidence>
<evidence type="ECO:0000313" key="4">
    <source>
        <dbReference type="EMBL" id="KAJ9159501.1"/>
    </source>
</evidence>
<organism evidence="4 5">
    <name type="scientific">Hevea brasiliensis</name>
    <name type="common">Para rubber tree</name>
    <name type="synonym">Siphonia brasiliensis</name>
    <dbReference type="NCBI Taxonomy" id="3981"/>
    <lineage>
        <taxon>Eukaryota</taxon>
        <taxon>Viridiplantae</taxon>
        <taxon>Streptophyta</taxon>
        <taxon>Embryophyta</taxon>
        <taxon>Tracheophyta</taxon>
        <taxon>Spermatophyta</taxon>
        <taxon>Magnoliopsida</taxon>
        <taxon>eudicotyledons</taxon>
        <taxon>Gunneridae</taxon>
        <taxon>Pentapetalae</taxon>
        <taxon>rosids</taxon>
        <taxon>fabids</taxon>
        <taxon>Malpighiales</taxon>
        <taxon>Euphorbiaceae</taxon>
        <taxon>Crotonoideae</taxon>
        <taxon>Micrandreae</taxon>
        <taxon>Hevea</taxon>
    </lineage>
</organism>
<keyword evidence="3" id="KW-0272">Extracellular matrix</keyword>
<evidence type="ECO:0000256" key="2">
    <source>
        <dbReference type="ARBA" id="ARBA00007865"/>
    </source>
</evidence>
<keyword evidence="5" id="KW-1185">Reference proteome</keyword>
<dbReference type="PANTHER" id="PTHR31118">
    <property type="entry name" value="CYCLASE-LIKE PROTEIN 2"/>
    <property type="match status" value="1"/>
</dbReference>
<dbReference type="Proteomes" id="UP001174677">
    <property type="component" value="Chromosome 14"/>
</dbReference>
<dbReference type="Pfam" id="PF04199">
    <property type="entry name" value="Cyclase"/>
    <property type="match status" value="1"/>
</dbReference>
<dbReference type="Gene3D" id="3.50.30.50">
    <property type="entry name" value="Putative cyclase"/>
    <property type="match status" value="1"/>
</dbReference>
<comment type="caution">
    <text evidence="4">The sequence shown here is derived from an EMBL/GenBank/DDBJ whole genome shotgun (WGS) entry which is preliminary data.</text>
</comment>
<protein>
    <recommendedName>
        <fullName evidence="6">Cyclase family protein</fullName>
    </recommendedName>
</protein>
<dbReference type="InterPro" id="IPR037175">
    <property type="entry name" value="KFase_sf"/>
</dbReference>
<sequence length="288" mass="32095">MRAEAKPAHLLDTNIQAISNPSFPMAAGTMRRVQLMLLLQLCTGILTTAVRSLDERVLRIAVPERREVYNDGKIYDITHLITPEMPKWGTADGMGQVLTVIDSIKNGSDAYVSEMKLPSHTGTHVDAPSHFFEEYYEEGYDTSTLDLKTLNGPALVVDVPRDSNISAEVMKSLQIPKGIQRVLFRTLNTDRKLMYQTEFDSSYVGIVKDGAEWIVENTDIKLVGIDYLSIATYDDAVPTHQALLRSREIVIVEGLKLEDIEAGIYDLHCLPIRVLGADGTPTRCVLME</sequence>
<evidence type="ECO:0000256" key="3">
    <source>
        <dbReference type="ARBA" id="ARBA00022530"/>
    </source>
</evidence>
<gene>
    <name evidence="4" type="ORF">P3X46_025007</name>
</gene>
<name>A0ABQ9L5R2_HEVBR</name>